<feature type="domain" description="Methyltransferase" evidence="1">
    <location>
        <begin position="47"/>
        <end position="136"/>
    </location>
</feature>
<accession>A0A2H0BJE6</accession>
<dbReference type="PANTHER" id="PTHR12843">
    <property type="entry name" value="PROTEIN-LYSINE N-METHYLTRANSFERASE METTL10"/>
    <property type="match status" value="1"/>
</dbReference>
<dbReference type="Proteomes" id="UP000229847">
    <property type="component" value="Unassembled WGS sequence"/>
</dbReference>
<comment type="caution">
    <text evidence="2">The sequence shown here is derived from an EMBL/GenBank/DDBJ whole genome shotgun (WGS) entry which is preliminary data.</text>
</comment>
<evidence type="ECO:0000313" key="3">
    <source>
        <dbReference type="Proteomes" id="UP000229847"/>
    </source>
</evidence>
<sequence>MTNIQRLNNIYKSGIDKTWSNTEIPDKLIEYLDYLKSKVTSYSKLKVLDIGCGRGRLIKRMIEDGWEDVTGIEVAGEAIKYLPPRIKLKIIVGDFMEERFNKKYDIITDLTMTCSVSPRHWSSIFRKINEILEGNGYYLGEFFTERMSGSKLDKTWYLKENDLRNALSGWFEIIFFKKDKKIKGSIFFLTKKKEI</sequence>
<gene>
    <name evidence="2" type="ORF">COX03_01205</name>
</gene>
<dbReference type="InterPro" id="IPR041698">
    <property type="entry name" value="Methyltransf_25"/>
</dbReference>
<name>A0A2H0BJE6_9BACT</name>
<evidence type="ECO:0000313" key="2">
    <source>
        <dbReference type="EMBL" id="PIP57787.1"/>
    </source>
</evidence>
<dbReference type="Gene3D" id="3.40.50.150">
    <property type="entry name" value="Vaccinia Virus protein VP39"/>
    <property type="match status" value="1"/>
</dbReference>
<evidence type="ECO:0000259" key="1">
    <source>
        <dbReference type="Pfam" id="PF13649"/>
    </source>
</evidence>
<proteinExistence type="predicted"/>
<dbReference type="AlphaFoldDB" id="A0A2H0BJE6"/>
<reference evidence="2 3" key="1">
    <citation type="submission" date="2017-09" db="EMBL/GenBank/DDBJ databases">
        <title>Depth-based differentiation of microbial function through sediment-hosted aquifers and enrichment of novel symbionts in the deep terrestrial subsurface.</title>
        <authorList>
            <person name="Probst A.J."/>
            <person name="Ladd B."/>
            <person name="Jarett J.K."/>
            <person name="Geller-Mcgrath D.E."/>
            <person name="Sieber C.M."/>
            <person name="Emerson J.B."/>
            <person name="Anantharaman K."/>
            <person name="Thomas B.C."/>
            <person name="Malmstrom R."/>
            <person name="Stieglmeier M."/>
            <person name="Klingl A."/>
            <person name="Woyke T."/>
            <person name="Ryan C.M."/>
            <person name="Banfield J.F."/>
        </authorList>
    </citation>
    <scope>NUCLEOTIDE SEQUENCE [LARGE SCALE GENOMIC DNA]</scope>
    <source>
        <strain evidence="2">CG22_combo_CG10-13_8_21_14_all_39_10</strain>
    </source>
</reference>
<dbReference type="CDD" id="cd02440">
    <property type="entry name" value="AdoMet_MTases"/>
    <property type="match status" value="1"/>
</dbReference>
<dbReference type="EMBL" id="PCSW01000036">
    <property type="protein sequence ID" value="PIP57787.1"/>
    <property type="molecule type" value="Genomic_DNA"/>
</dbReference>
<dbReference type="PANTHER" id="PTHR12843:SF5">
    <property type="entry name" value="EEF1A LYSINE METHYLTRANSFERASE 2"/>
    <property type="match status" value="1"/>
</dbReference>
<dbReference type="SUPFAM" id="SSF53335">
    <property type="entry name" value="S-adenosyl-L-methionine-dependent methyltransferases"/>
    <property type="match status" value="1"/>
</dbReference>
<dbReference type="InterPro" id="IPR029063">
    <property type="entry name" value="SAM-dependent_MTases_sf"/>
</dbReference>
<dbReference type="Pfam" id="PF13649">
    <property type="entry name" value="Methyltransf_25"/>
    <property type="match status" value="1"/>
</dbReference>
<protein>
    <recommendedName>
        <fullName evidence="1">Methyltransferase domain-containing protein</fullName>
    </recommendedName>
</protein>
<organism evidence="2 3">
    <name type="scientific">Candidatus Woesebacteria bacterium CG22_combo_CG10-13_8_21_14_all_39_10</name>
    <dbReference type="NCBI Taxonomy" id="1975059"/>
    <lineage>
        <taxon>Bacteria</taxon>
        <taxon>Candidatus Woeseibacteriota</taxon>
    </lineage>
</organism>